<dbReference type="EMBL" id="LR796841">
    <property type="protein sequence ID" value="CAB4169091.1"/>
    <property type="molecule type" value="Genomic_DNA"/>
</dbReference>
<organism evidence="1">
    <name type="scientific">uncultured Caudovirales phage</name>
    <dbReference type="NCBI Taxonomy" id="2100421"/>
    <lineage>
        <taxon>Viruses</taxon>
        <taxon>Duplodnaviria</taxon>
        <taxon>Heunggongvirae</taxon>
        <taxon>Uroviricota</taxon>
        <taxon>Caudoviricetes</taxon>
        <taxon>Peduoviridae</taxon>
        <taxon>Maltschvirus</taxon>
        <taxon>Maltschvirus maltsch</taxon>
    </lineage>
</organism>
<dbReference type="InterPro" id="IPR056209">
    <property type="entry name" value="SU10_adaptor"/>
</dbReference>
<dbReference type="Pfam" id="PF24175">
    <property type="entry name" value="SU10_adaptor"/>
    <property type="match status" value="1"/>
</dbReference>
<dbReference type="EMBL" id="LR797364">
    <property type="protein sequence ID" value="CAB4210905.1"/>
    <property type="molecule type" value="Genomic_DNA"/>
</dbReference>
<protein>
    <submittedName>
        <fullName evidence="1">Uncharacterized protein</fullName>
    </submittedName>
</protein>
<accession>A0A6J5PHW7</accession>
<sequence>MTTGLTYNQYVAELANLAVVDPTDVNFVANLPQCITYAENRIYRDLDLLATVTAASGYSLVAGNRQLTFPLTAFITLQEVNVITPVGISNPNAGTRVSLCPVTKFWLDVTYPSATVTGVPAYMAMLNQNTVLLGPWPDQNYAVELVGTVRPDSLAAANATTFISLYLPDLFLMASMVFISGYQRDFALGASQPNDPAMPINYESQYQVLLKGAMVEESRKKFEAGGWTSMSPAVVATPSRG</sequence>
<evidence type="ECO:0000313" key="2">
    <source>
        <dbReference type="EMBL" id="CAB4210905.1"/>
    </source>
</evidence>
<gene>
    <name evidence="2" type="ORF">UFOVP1413_59</name>
    <name evidence="1" type="ORF">UFOVP893_45</name>
</gene>
<reference evidence="1" key="1">
    <citation type="submission" date="2020-05" db="EMBL/GenBank/DDBJ databases">
        <authorList>
            <person name="Chiriac C."/>
            <person name="Salcher M."/>
            <person name="Ghai R."/>
            <person name="Kavagutti S V."/>
        </authorList>
    </citation>
    <scope>NUCLEOTIDE SEQUENCE</scope>
</reference>
<name>A0A6J5PHW7_9CAUD</name>
<evidence type="ECO:0000313" key="1">
    <source>
        <dbReference type="EMBL" id="CAB4169091.1"/>
    </source>
</evidence>
<proteinExistence type="predicted"/>